<name>A0A9P9IWX0_9HYPO</name>
<evidence type="ECO:0000259" key="2">
    <source>
        <dbReference type="Pfam" id="PF24883"/>
    </source>
</evidence>
<accession>A0A9P9IWX0</accession>
<keyword evidence="1" id="KW-0677">Repeat</keyword>
<dbReference type="AlphaFoldDB" id="A0A9P9IWX0"/>
<proteinExistence type="predicted"/>
<dbReference type="PANTHER" id="PTHR10039:SF14">
    <property type="entry name" value="NACHT DOMAIN-CONTAINING PROTEIN"/>
    <property type="match status" value="1"/>
</dbReference>
<dbReference type="PANTHER" id="PTHR10039">
    <property type="entry name" value="AMELOGENIN"/>
    <property type="match status" value="1"/>
</dbReference>
<keyword evidence="4" id="KW-1185">Reference proteome</keyword>
<evidence type="ECO:0000313" key="4">
    <source>
        <dbReference type="Proteomes" id="UP000738349"/>
    </source>
</evidence>
<feature type="domain" description="Nephrocystin 3-like N-terminal" evidence="2">
    <location>
        <begin position="137"/>
        <end position="294"/>
    </location>
</feature>
<reference evidence="3" key="1">
    <citation type="journal article" date="2021" name="Nat. Commun.">
        <title>Genetic determinants of endophytism in the Arabidopsis root mycobiome.</title>
        <authorList>
            <person name="Mesny F."/>
            <person name="Miyauchi S."/>
            <person name="Thiergart T."/>
            <person name="Pickel B."/>
            <person name="Atanasova L."/>
            <person name="Karlsson M."/>
            <person name="Huettel B."/>
            <person name="Barry K.W."/>
            <person name="Haridas S."/>
            <person name="Chen C."/>
            <person name="Bauer D."/>
            <person name="Andreopoulos W."/>
            <person name="Pangilinan J."/>
            <person name="LaButti K."/>
            <person name="Riley R."/>
            <person name="Lipzen A."/>
            <person name="Clum A."/>
            <person name="Drula E."/>
            <person name="Henrissat B."/>
            <person name="Kohler A."/>
            <person name="Grigoriev I.V."/>
            <person name="Martin F.M."/>
            <person name="Hacquard S."/>
        </authorList>
    </citation>
    <scope>NUCLEOTIDE SEQUENCE</scope>
    <source>
        <strain evidence="3">MPI-CAGE-AT-0147</strain>
    </source>
</reference>
<evidence type="ECO:0000313" key="3">
    <source>
        <dbReference type="EMBL" id="KAH7133985.1"/>
    </source>
</evidence>
<comment type="caution">
    <text evidence="3">The sequence shown here is derived from an EMBL/GenBank/DDBJ whole genome shotgun (WGS) entry which is preliminary data.</text>
</comment>
<dbReference type="Pfam" id="PF24883">
    <property type="entry name" value="NPHP3_N"/>
    <property type="match status" value="1"/>
</dbReference>
<dbReference type="Proteomes" id="UP000738349">
    <property type="component" value="Unassembled WGS sequence"/>
</dbReference>
<gene>
    <name evidence="3" type="ORF">EDB81DRAFT_902710</name>
</gene>
<dbReference type="InterPro" id="IPR056884">
    <property type="entry name" value="NPHP3-like_N"/>
</dbReference>
<dbReference type="EMBL" id="JAGMUV010000014">
    <property type="protein sequence ID" value="KAH7133985.1"/>
    <property type="molecule type" value="Genomic_DNA"/>
</dbReference>
<dbReference type="Gene3D" id="3.40.50.300">
    <property type="entry name" value="P-loop containing nucleotide triphosphate hydrolases"/>
    <property type="match status" value="1"/>
</dbReference>
<evidence type="ECO:0000256" key="1">
    <source>
        <dbReference type="ARBA" id="ARBA00022737"/>
    </source>
</evidence>
<dbReference type="SUPFAM" id="SSF52540">
    <property type="entry name" value="P-loop containing nucleoside triphosphate hydrolases"/>
    <property type="match status" value="1"/>
</dbReference>
<organism evidence="3 4">
    <name type="scientific">Dactylonectria macrodidyma</name>
    <dbReference type="NCBI Taxonomy" id="307937"/>
    <lineage>
        <taxon>Eukaryota</taxon>
        <taxon>Fungi</taxon>
        <taxon>Dikarya</taxon>
        <taxon>Ascomycota</taxon>
        <taxon>Pezizomycotina</taxon>
        <taxon>Sordariomycetes</taxon>
        <taxon>Hypocreomycetidae</taxon>
        <taxon>Hypocreales</taxon>
        <taxon>Nectriaceae</taxon>
        <taxon>Dactylonectria</taxon>
    </lineage>
</organism>
<protein>
    <recommendedName>
        <fullName evidence="2">Nephrocystin 3-like N-terminal domain-containing protein</fullName>
    </recommendedName>
</protein>
<sequence>MADPLSIINATVQFLVKSAKIIQVGKKIYDKVRGAPGRTEAWHSELEALQGLVKGVQESPLLKADDKTVASVRTCAAVSRELCAIFDRFDFSKKDWLGWRTWRAIGGVVIKESEIRDLFTRLERLKSTLALQIDLVNSSQTGSLLWISGPPGKGKTFISVFLSEHLVKQASQTDGPTAISFFCDNKVSSRNTATGILRGLMYQLIQQHPHFVSLILPRWKVQQDDLFASTSFEILWTLFWQMISQLKTSLIYCVLDGLDECDEPTLQRFLRKLTGKFRKDEFEKHCLKVVVLSREHPVCLPSTLASFPHITLDSGRGEIHRGTGEADRGREGHRGDASYQAHRKHLPGAVGGYILVGELHVQGSPNEVGARDRSIAEPLSCGLDAIYERILLQIRPIDQSDVANLLTWITLAPNLMTISQLCDALQIQPMTYSSREKICESYVKSCGTLIYMPHRQSDPPVTFVHQSAKDFMLSTAGTAALKLYSVERREGRAKIAHRLTRYLSEGCLDDATQSRAAKFPLRSYAIAQWDFHMAQSEEIGLQVVSKNLKFFAVRSKIRDQWLYCRLPVLEMLGELQDSPLLFTACRFGLYALTEHLLDRNCIPGVPTSSINVNEEIVAQRHACVCRVATHLHAACQAAVKGDETIFNILACTENGRWIIEREAAGRPVCDDQGYNLLIQAVRSGNEEFCSELIEKYHFDHNFRTMEFNDAALDFAVLCGYTSLAKRLVERHHATTNDPHRLLRYAFSATETGRGWRYSDARVSGWTPSTYFI</sequence>
<dbReference type="InterPro" id="IPR027417">
    <property type="entry name" value="P-loop_NTPase"/>
</dbReference>
<dbReference type="Gene3D" id="1.25.40.20">
    <property type="entry name" value="Ankyrin repeat-containing domain"/>
    <property type="match status" value="1"/>
</dbReference>
<dbReference type="SUPFAM" id="SSF48403">
    <property type="entry name" value="Ankyrin repeat"/>
    <property type="match status" value="1"/>
</dbReference>
<dbReference type="OrthoDB" id="20872at2759"/>
<dbReference type="InterPro" id="IPR036770">
    <property type="entry name" value="Ankyrin_rpt-contain_sf"/>
</dbReference>